<evidence type="ECO:0000313" key="2">
    <source>
        <dbReference type="EMBL" id="GFR25990.1"/>
    </source>
</evidence>
<gene>
    <name evidence="2" type="ORF">TNCT_160871</name>
</gene>
<reference evidence="2" key="1">
    <citation type="submission" date="2020-07" db="EMBL/GenBank/DDBJ databases">
        <title>Multicomponent nature underlies the extraordinary mechanical properties of spider dragline silk.</title>
        <authorList>
            <person name="Kono N."/>
            <person name="Nakamura H."/>
            <person name="Mori M."/>
            <person name="Yoshida Y."/>
            <person name="Ohtoshi R."/>
            <person name="Malay A.D."/>
            <person name="Moran D.A.P."/>
            <person name="Tomita M."/>
            <person name="Numata K."/>
            <person name="Arakawa K."/>
        </authorList>
    </citation>
    <scope>NUCLEOTIDE SEQUENCE</scope>
</reference>
<organism evidence="2 3">
    <name type="scientific">Trichonephila clavata</name>
    <name type="common">Joro spider</name>
    <name type="synonym">Nephila clavata</name>
    <dbReference type="NCBI Taxonomy" id="2740835"/>
    <lineage>
        <taxon>Eukaryota</taxon>
        <taxon>Metazoa</taxon>
        <taxon>Ecdysozoa</taxon>
        <taxon>Arthropoda</taxon>
        <taxon>Chelicerata</taxon>
        <taxon>Arachnida</taxon>
        <taxon>Araneae</taxon>
        <taxon>Araneomorphae</taxon>
        <taxon>Entelegynae</taxon>
        <taxon>Araneoidea</taxon>
        <taxon>Nephilidae</taxon>
        <taxon>Trichonephila</taxon>
    </lineage>
</organism>
<name>A0A8X6LXW0_TRICU</name>
<dbReference type="OrthoDB" id="6432164at2759"/>
<evidence type="ECO:0008006" key="4">
    <source>
        <dbReference type="Google" id="ProtNLM"/>
    </source>
</evidence>
<feature type="signal peptide" evidence="1">
    <location>
        <begin position="1"/>
        <end position="21"/>
    </location>
</feature>
<feature type="chain" id="PRO_5036499576" description="Fibronectin type-III domain-containing protein" evidence="1">
    <location>
        <begin position="22"/>
        <end position="158"/>
    </location>
</feature>
<protein>
    <recommendedName>
        <fullName evidence="4">Fibronectin type-III domain-containing protein</fullName>
    </recommendedName>
</protein>
<dbReference type="AlphaFoldDB" id="A0A8X6LXW0"/>
<sequence length="158" mass="17794">MLRLAFYSLVLVLLKVLIVFAGQNKPSNVSEETPILFEAEAKQNVSTWNETLSKSLTANVTEAISTYKKNQSMIYGEQSFNKTIIHNETSQVPSMESKGRSLKNLSPGEEYLLSVTSWEDVADSSWESLPYLKTLIKKGSFDFDEDIDSDKKKESTPE</sequence>
<evidence type="ECO:0000313" key="3">
    <source>
        <dbReference type="Proteomes" id="UP000887116"/>
    </source>
</evidence>
<dbReference type="Proteomes" id="UP000887116">
    <property type="component" value="Unassembled WGS sequence"/>
</dbReference>
<feature type="non-terminal residue" evidence="2">
    <location>
        <position position="158"/>
    </location>
</feature>
<proteinExistence type="predicted"/>
<keyword evidence="3" id="KW-1185">Reference proteome</keyword>
<dbReference type="EMBL" id="BMAO01038618">
    <property type="protein sequence ID" value="GFR25990.1"/>
    <property type="molecule type" value="Genomic_DNA"/>
</dbReference>
<comment type="caution">
    <text evidence="2">The sequence shown here is derived from an EMBL/GenBank/DDBJ whole genome shotgun (WGS) entry which is preliminary data.</text>
</comment>
<keyword evidence="1" id="KW-0732">Signal</keyword>
<accession>A0A8X6LXW0</accession>
<evidence type="ECO:0000256" key="1">
    <source>
        <dbReference type="SAM" id="SignalP"/>
    </source>
</evidence>